<dbReference type="AlphaFoldDB" id="A0A6P7YGP3"/>
<dbReference type="Pfam" id="PF14646">
    <property type="entry name" value="MYCBPAP"/>
    <property type="match status" value="1"/>
</dbReference>
<sequence length="851" mass="97015">MSHKAGKRKSQIKTPPPEKKRLKGIEFIPSPLVEELKSASSTVLKRSEIQGLSIKLEDLEQLHPPHHSSEQKTPVSRSFLVRKKRHQGTRKKTQFLVAYPAASDIAVKNLDYSGTDGLQFDAYGQILPHSILGSLHELKKEALARGNTQIAGLVTDSPLPGDLLFTAERKGREKRVEEQAKVSSVPLRHHGALENWKHHTALRKQQMRVLSRQLHIPANELLMSLSASYRQIQEERYIIDRTLPAVDYGKGCHVGSEFWHQAEPIGNEMSGLMTTVTQCERGYPAPFTHVGKPPGILQETDENFSFPLRKYSHKWDDSLYLLQRRDELREILKELNFTQPDIEGLEVIGKGRPFTSVSVEHFVLPEEEKKASTEKKEDIDPLWEYPDVVSEVVFGPSLQFCGKAARWVGAIASHRDEVGICARITFEVLAFERALSVLEITNDGTTAIWYEWRRLPHISTLDQIPKYQKGQRFYFNTSAGVILPGESLNFPFLFKSPNAGIFSEAWQFCTHPVLLGGASLQVSLWGIAVSEDKTYELRQVLEAELEDKQTLTLAKALVQELLEGVRSPERPLTPLDAYITEEELFHRKNPQLHYQHHIVKEIHQLWRQYIDRPPLEVDRESPQAKEEELGTNWNLSFHDFKEAAMLLPEEETREAILYQLNKSVLEMGAPPEKAQIILIYQICLQLWREVIDGLVCFSGMLRSVMGMPEKEFIVEGTVDSKRGVKGKKEDKKTSNPTDEKKASVGKEKEEKKGTVKSAGKDKEERPSSKKRKSLKPQSQVKSLSSSRESLDVEPSDPLMDPSVQEKYQENLYTEVYGLLDTLVERFVFFSEALENKTPQEQEEEEYQFLLV</sequence>
<dbReference type="InterPro" id="IPR032707">
    <property type="entry name" value="MYCBPAP"/>
</dbReference>
<feature type="region of interest" description="Disordered" evidence="1">
    <location>
        <begin position="1"/>
        <end position="23"/>
    </location>
</feature>
<organism evidence="2 3">
    <name type="scientific">Microcaecilia unicolor</name>
    <dbReference type="NCBI Taxonomy" id="1415580"/>
    <lineage>
        <taxon>Eukaryota</taxon>
        <taxon>Metazoa</taxon>
        <taxon>Chordata</taxon>
        <taxon>Craniata</taxon>
        <taxon>Vertebrata</taxon>
        <taxon>Euteleostomi</taxon>
        <taxon>Amphibia</taxon>
        <taxon>Gymnophiona</taxon>
        <taxon>Siphonopidae</taxon>
        <taxon>Microcaecilia</taxon>
    </lineage>
</organism>
<dbReference type="InParanoid" id="A0A6P7YGP3"/>
<feature type="region of interest" description="Disordered" evidence="1">
    <location>
        <begin position="723"/>
        <end position="805"/>
    </location>
</feature>
<feature type="compositionally biased region" description="Basic residues" evidence="1">
    <location>
        <begin position="1"/>
        <end position="11"/>
    </location>
</feature>
<dbReference type="PANTHER" id="PTHR48421">
    <property type="entry name" value="MYCBP-ASSOCIATED PROTEIN"/>
    <property type="match status" value="1"/>
</dbReference>
<evidence type="ECO:0000313" key="3">
    <source>
        <dbReference type="RefSeq" id="XP_030062215.1"/>
    </source>
</evidence>
<keyword evidence="2" id="KW-1185">Reference proteome</keyword>
<reference evidence="3" key="1">
    <citation type="submission" date="2025-08" db="UniProtKB">
        <authorList>
            <consortium name="RefSeq"/>
        </authorList>
    </citation>
    <scope>IDENTIFICATION</scope>
</reference>
<dbReference type="OrthoDB" id="10263316at2759"/>
<dbReference type="KEGG" id="muo:115472191"/>
<accession>A0A6P7YGP3</accession>
<evidence type="ECO:0000313" key="2">
    <source>
        <dbReference type="Proteomes" id="UP000515156"/>
    </source>
</evidence>
<dbReference type="GeneID" id="115472191"/>
<name>A0A6P7YGP3_9AMPH</name>
<dbReference type="PANTHER" id="PTHR48421:SF1">
    <property type="entry name" value="MYCBP-ASSOCIATED PROTEIN"/>
    <property type="match status" value="1"/>
</dbReference>
<dbReference type="FunCoup" id="A0A6P7YGP3">
    <property type="interactions" value="292"/>
</dbReference>
<feature type="compositionally biased region" description="Basic and acidic residues" evidence="1">
    <location>
        <begin position="723"/>
        <end position="767"/>
    </location>
</feature>
<gene>
    <name evidence="3" type="primary">MYCBPAP</name>
</gene>
<dbReference type="Proteomes" id="UP000515156">
    <property type="component" value="Chromosome 6"/>
</dbReference>
<dbReference type="CTD" id="84073"/>
<protein>
    <submittedName>
        <fullName evidence="3">MYCBP-associated protein isoform X1</fullName>
    </submittedName>
</protein>
<evidence type="ECO:0000256" key="1">
    <source>
        <dbReference type="SAM" id="MobiDB-lite"/>
    </source>
</evidence>
<dbReference type="RefSeq" id="XP_030062215.1">
    <property type="nucleotide sequence ID" value="XM_030206355.1"/>
</dbReference>
<proteinExistence type="predicted"/>